<reference evidence="4" key="1">
    <citation type="journal article" date="2019" name="Int. J. Syst. Evol. Microbiol.">
        <title>The Global Catalogue of Microorganisms (GCM) 10K type strain sequencing project: providing services to taxonomists for standard genome sequencing and annotation.</title>
        <authorList>
            <consortium name="The Broad Institute Genomics Platform"/>
            <consortium name="The Broad Institute Genome Sequencing Center for Infectious Disease"/>
            <person name="Wu L."/>
            <person name="Ma J."/>
        </authorList>
    </citation>
    <scope>NUCLEOTIDE SEQUENCE [LARGE SCALE GENOMIC DNA]</scope>
    <source>
        <strain evidence="4">CCUG 58760</strain>
    </source>
</reference>
<dbReference type="InterPro" id="IPR040677">
    <property type="entry name" value="LPD7"/>
</dbReference>
<feature type="compositionally biased region" description="Basic and acidic residues" evidence="1">
    <location>
        <begin position="464"/>
        <end position="477"/>
    </location>
</feature>
<protein>
    <submittedName>
        <fullName evidence="3">LPD7 domain-containing protein</fullName>
    </submittedName>
</protein>
<evidence type="ECO:0000313" key="3">
    <source>
        <dbReference type="EMBL" id="MFC5357091.1"/>
    </source>
</evidence>
<name>A0ABW0G8R1_9PROT</name>
<evidence type="ECO:0000259" key="2">
    <source>
        <dbReference type="Pfam" id="PF18821"/>
    </source>
</evidence>
<feature type="region of interest" description="Disordered" evidence="1">
    <location>
        <begin position="333"/>
        <end position="477"/>
    </location>
</feature>
<dbReference type="Pfam" id="PF18821">
    <property type="entry name" value="LPD7"/>
    <property type="match status" value="1"/>
</dbReference>
<feature type="compositionally biased region" description="Low complexity" evidence="1">
    <location>
        <begin position="361"/>
        <end position="372"/>
    </location>
</feature>
<organism evidence="3 4">
    <name type="scientific">Azospirillum himalayense</name>
    <dbReference type="NCBI Taxonomy" id="654847"/>
    <lineage>
        <taxon>Bacteria</taxon>
        <taxon>Pseudomonadati</taxon>
        <taxon>Pseudomonadota</taxon>
        <taxon>Alphaproteobacteria</taxon>
        <taxon>Rhodospirillales</taxon>
        <taxon>Azospirillaceae</taxon>
        <taxon>Azospirillum</taxon>
    </lineage>
</organism>
<feature type="compositionally biased region" description="Basic and acidic residues" evidence="1">
    <location>
        <begin position="373"/>
        <end position="386"/>
    </location>
</feature>
<keyword evidence="4" id="KW-1185">Reference proteome</keyword>
<proteinExistence type="predicted"/>
<comment type="caution">
    <text evidence="3">The sequence shown here is derived from an EMBL/GenBank/DDBJ whole genome shotgun (WGS) entry which is preliminary data.</text>
</comment>
<feature type="region of interest" description="Disordered" evidence="1">
    <location>
        <begin position="633"/>
        <end position="658"/>
    </location>
</feature>
<sequence>MIIKASRRAASAADGSKLLAHLLNGEKNEAVCEVTGDGSVKRTIDLGRALAKSSREGSWSISISPARPLTDEQWDRAWALFAAAYGLPDDHPLARVRHTKNSRQAVRARAGDRADHEHAATPERTFEGRKISPFKHYVINERIARQLEVEFGHPLTKGRHNNAVARWCRAHGLEHVAAGMVAAGLCEDEAARTALPDAERRADERVGRNPFHALDTLRDARDVAAAAEPGQGGAAFRAVIEEAGLVLAMGTRGPVVVDPAGRDGGGVASVAKRLQLRAAEVRTLLADVLTDLPVIEARRGAEVRAWLEQHAPEVISTPQEPQMEDANVAVEEGNAPRQGKRKDNAPVTVSTAAPRDHQPSAVVTVAAGVAPGRHGDGRADDGHAEGPRPAGYVGGRVRPVSDGGHGGSGRDPAGGTLHAVPERAGQPSGRGGHGPGHRGGGSAPRGAPNPHRGAAFRGRAAAGRAREALTRRGTEDLRQVTERLRRGPGPAWAVECPPWDPQEDSARRAAWRAGLLRQAYDTGWLPPSVVRNIRWIDIDRRAGTVTLTLVTGAKLIDTGDRVELHGRTDDVGVREILAAADRRGWGAIEVTGSDEFRRQVAVAAALRIPPIVVTNVELSPADQAAVDRILAHRGRGGTASPPQVAPPVDTDLATSAHY</sequence>
<gene>
    <name evidence="3" type="ORF">ACFPMG_18935</name>
</gene>
<dbReference type="Proteomes" id="UP001596166">
    <property type="component" value="Unassembled WGS sequence"/>
</dbReference>
<evidence type="ECO:0000256" key="1">
    <source>
        <dbReference type="SAM" id="MobiDB-lite"/>
    </source>
</evidence>
<dbReference type="RefSeq" id="WP_376996627.1">
    <property type="nucleotide sequence ID" value="NZ_JBHSLC010000038.1"/>
</dbReference>
<feature type="domain" description="Large polyvalent protein-associated" evidence="2">
    <location>
        <begin position="543"/>
        <end position="618"/>
    </location>
</feature>
<feature type="compositionally biased region" description="Gly residues" evidence="1">
    <location>
        <begin position="428"/>
        <end position="443"/>
    </location>
</feature>
<dbReference type="EMBL" id="JBHSLC010000038">
    <property type="protein sequence ID" value="MFC5357091.1"/>
    <property type="molecule type" value="Genomic_DNA"/>
</dbReference>
<accession>A0ABW0G8R1</accession>
<feature type="compositionally biased region" description="Low complexity" evidence="1">
    <location>
        <begin position="444"/>
        <end position="463"/>
    </location>
</feature>
<evidence type="ECO:0000313" key="4">
    <source>
        <dbReference type="Proteomes" id="UP001596166"/>
    </source>
</evidence>